<accession>A0A434A7Q7</accession>
<proteinExistence type="predicted"/>
<protein>
    <submittedName>
        <fullName evidence="7">Uncharacterized protein</fullName>
    </submittedName>
</protein>
<dbReference type="InterPro" id="IPR002797">
    <property type="entry name" value="Polysacc_synth"/>
</dbReference>
<dbReference type="AlphaFoldDB" id="A0A434A7Q7"/>
<keyword evidence="3 6" id="KW-0812">Transmembrane</keyword>
<feature type="transmembrane region" description="Helical" evidence="6">
    <location>
        <begin position="179"/>
        <end position="199"/>
    </location>
</feature>
<dbReference type="PANTHER" id="PTHR30250:SF11">
    <property type="entry name" value="O-ANTIGEN TRANSPORTER-RELATED"/>
    <property type="match status" value="1"/>
</dbReference>
<comment type="caution">
    <text evidence="7">The sequence shown here is derived from an EMBL/GenBank/DDBJ whole genome shotgun (WGS) entry which is preliminary data.</text>
</comment>
<evidence type="ECO:0000313" key="7">
    <source>
        <dbReference type="EMBL" id="RUT70410.1"/>
    </source>
</evidence>
<dbReference type="RefSeq" id="WP_127338493.1">
    <property type="nucleotide sequence ID" value="NZ_QWDM01000006.1"/>
</dbReference>
<feature type="transmembrane region" description="Helical" evidence="6">
    <location>
        <begin position="384"/>
        <end position="404"/>
    </location>
</feature>
<dbReference type="PANTHER" id="PTHR30250">
    <property type="entry name" value="PST FAMILY PREDICTED COLANIC ACID TRANSPORTER"/>
    <property type="match status" value="1"/>
</dbReference>
<dbReference type="EMBL" id="QWDM01000006">
    <property type="protein sequence ID" value="RUT70410.1"/>
    <property type="molecule type" value="Genomic_DNA"/>
</dbReference>
<feature type="transmembrane region" description="Helical" evidence="6">
    <location>
        <begin position="82"/>
        <end position="104"/>
    </location>
</feature>
<feature type="transmembrane region" description="Helical" evidence="6">
    <location>
        <begin position="149"/>
        <end position="173"/>
    </location>
</feature>
<comment type="subcellular location">
    <subcellularLocation>
        <location evidence="1">Cell membrane</location>
        <topology evidence="1">Multi-pass membrane protein</topology>
    </subcellularLocation>
</comment>
<sequence length="474" mass="53541">MKENKQLIKNTTIYALGDIVPRLLGFISFPILTRYLSPADYGIVNYVGTLTTFMLALGFLCINTYYLVFYYRCEDDITRKKLLGNLTSFVILFNVFIVVLFVLFGPYFFSLLGSNISFYPFILIGVFTNFFNIFSILPSALYRLLEKPLMLTIINISRGVITLVLTLVLVVYFKYSALGVLLAGLLVNFIYAFVFLYISRKHIIWNLCLKQIKEVLLFSLPLVPGTLAYYVTTISDRILIDKYLSLNDLGIYSTASTLALILNIFAYGAYKAFEPFIFKTWGTDGFIKTFENIRNGFVYVLLIGVLCLSVFSKEFFQIMSNPQFHGAYWYVPMIIIGVYSSSLSMLYGTIITAQSKTKINSLINIIGAGISIVLNIFLLPLYGLVVAALVSSFSMTVMLSISMWYSRLQISHIRPFISILVISTAIFILVYIIDIDNILLSILIKSIAILIVIAILSLTLAINPIKSIIGFYKK</sequence>
<evidence type="ECO:0000256" key="1">
    <source>
        <dbReference type="ARBA" id="ARBA00004651"/>
    </source>
</evidence>
<dbReference type="GO" id="GO:0005886">
    <property type="term" value="C:plasma membrane"/>
    <property type="evidence" value="ECO:0007669"/>
    <property type="project" value="UniProtKB-SubCell"/>
</dbReference>
<evidence type="ECO:0000313" key="8">
    <source>
        <dbReference type="Proteomes" id="UP000288102"/>
    </source>
</evidence>
<keyword evidence="8" id="KW-1185">Reference proteome</keyword>
<name>A0A434A7Q7_9FLAO</name>
<dbReference type="OrthoDB" id="1495589at2"/>
<gene>
    <name evidence="7" type="ORF">D0817_11390</name>
</gene>
<feature type="transmembrane region" description="Helical" evidence="6">
    <location>
        <begin position="416"/>
        <end position="433"/>
    </location>
</feature>
<evidence type="ECO:0000256" key="6">
    <source>
        <dbReference type="SAM" id="Phobius"/>
    </source>
</evidence>
<keyword evidence="2" id="KW-1003">Cell membrane</keyword>
<feature type="transmembrane region" description="Helical" evidence="6">
    <location>
        <begin position="328"/>
        <end position="347"/>
    </location>
</feature>
<feature type="transmembrane region" description="Helical" evidence="6">
    <location>
        <begin position="12"/>
        <end position="31"/>
    </location>
</feature>
<organism evidence="7 8">
    <name type="scientific">Flavobacterium cupreum</name>
    <dbReference type="NCBI Taxonomy" id="2133766"/>
    <lineage>
        <taxon>Bacteria</taxon>
        <taxon>Pseudomonadati</taxon>
        <taxon>Bacteroidota</taxon>
        <taxon>Flavobacteriia</taxon>
        <taxon>Flavobacteriales</taxon>
        <taxon>Flavobacteriaceae</taxon>
        <taxon>Flavobacterium</taxon>
    </lineage>
</organism>
<evidence type="ECO:0000256" key="4">
    <source>
        <dbReference type="ARBA" id="ARBA00022989"/>
    </source>
</evidence>
<feature type="transmembrane region" description="Helical" evidence="6">
    <location>
        <begin position="211"/>
        <end position="231"/>
    </location>
</feature>
<evidence type="ECO:0000256" key="3">
    <source>
        <dbReference type="ARBA" id="ARBA00022692"/>
    </source>
</evidence>
<reference evidence="8" key="1">
    <citation type="journal article" date="2019" name="Syst. Appl. Microbiol.">
        <title>Flavobacterium circumlabens sp. nov. and Flavobacterium cupreum sp. nov., two psychrotrophic species isolated from Antarctic environmental samples.</title>
        <authorList>
            <person name="Kralova S."/>
            <person name="Busse H.-J."/>
            <person name="Svec P."/>
            <person name="Maslanova I."/>
            <person name="Stankova E."/>
            <person name="Bartak M."/>
            <person name="Sedlacek I."/>
        </authorList>
    </citation>
    <scope>NUCLEOTIDE SEQUENCE [LARGE SCALE GENOMIC DNA]</scope>
    <source>
        <strain evidence="8">CCM 8825</strain>
    </source>
</reference>
<dbReference type="InterPro" id="IPR050833">
    <property type="entry name" value="Poly_Biosynth_Transport"/>
</dbReference>
<evidence type="ECO:0000256" key="5">
    <source>
        <dbReference type="ARBA" id="ARBA00023136"/>
    </source>
</evidence>
<keyword evidence="5 6" id="KW-0472">Membrane</keyword>
<keyword evidence="4 6" id="KW-1133">Transmembrane helix</keyword>
<dbReference type="Proteomes" id="UP000288102">
    <property type="component" value="Unassembled WGS sequence"/>
</dbReference>
<feature type="transmembrane region" description="Helical" evidence="6">
    <location>
        <begin position="251"/>
        <end position="270"/>
    </location>
</feature>
<feature type="transmembrane region" description="Helical" evidence="6">
    <location>
        <begin position="43"/>
        <end position="70"/>
    </location>
</feature>
<evidence type="ECO:0000256" key="2">
    <source>
        <dbReference type="ARBA" id="ARBA00022475"/>
    </source>
</evidence>
<feature type="transmembrane region" description="Helical" evidence="6">
    <location>
        <begin position="439"/>
        <end position="465"/>
    </location>
</feature>
<feature type="transmembrane region" description="Helical" evidence="6">
    <location>
        <begin position="116"/>
        <end position="137"/>
    </location>
</feature>
<feature type="transmembrane region" description="Helical" evidence="6">
    <location>
        <begin position="359"/>
        <end position="378"/>
    </location>
</feature>
<feature type="transmembrane region" description="Helical" evidence="6">
    <location>
        <begin position="296"/>
        <end position="316"/>
    </location>
</feature>
<dbReference type="Pfam" id="PF01943">
    <property type="entry name" value="Polysacc_synt"/>
    <property type="match status" value="1"/>
</dbReference>